<gene>
    <name evidence="2" type="ORF">LCMAC101_03080</name>
</gene>
<protein>
    <submittedName>
        <fullName evidence="2">Uncharacterized protein</fullName>
    </submittedName>
</protein>
<dbReference type="EMBL" id="MK500327">
    <property type="protein sequence ID" value="QBK85713.1"/>
    <property type="molecule type" value="Genomic_DNA"/>
</dbReference>
<organism evidence="2">
    <name type="scientific">Marseillevirus LCMAC101</name>
    <dbReference type="NCBI Taxonomy" id="2506602"/>
    <lineage>
        <taxon>Viruses</taxon>
        <taxon>Varidnaviria</taxon>
        <taxon>Bamfordvirae</taxon>
        <taxon>Nucleocytoviricota</taxon>
        <taxon>Megaviricetes</taxon>
        <taxon>Pimascovirales</taxon>
        <taxon>Pimascovirales incertae sedis</taxon>
        <taxon>Marseilleviridae</taxon>
    </lineage>
</organism>
<evidence type="ECO:0000256" key="1">
    <source>
        <dbReference type="SAM" id="MobiDB-lite"/>
    </source>
</evidence>
<proteinExistence type="predicted"/>
<name>A0A481YR22_9VIRU</name>
<feature type="region of interest" description="Disordered" evidence="1">
    <location>
        <begin position="25"/>
        <end position="48"/>
    </location>
</feature>
<reference evidence="2" key="1">
    <citation type="journal article" date="2019" name="MBio">
        <title>Virus Genomes from Deep Sea Sediments Expand the Ocean Megavirome and Support Independent Origins of Viral Gigantism.</title>
        <authorList>
            <person name="Backstrom D."/>
            <person name="Yutin N."/>
            <person name="Jorgensen S.L."/>
            <person name="Dharamshi J."/>
            <person name="Homa F."/>
            <person name="Zaremba-Niedwiedzka K."/>
            <person name="Spang A."/>
            <person name="Wolf Y.I."/>
            <person name="Koonin E.V."/>
            <person name="Ettema T.J."/>
        </authorList>
    </citation>
    <scope>NUCLEOTIDE SEQUENCE</scope>
</reference>
<accession>A0A481YR22</accession>
<sequence length="162" mass="18146">MTSVNEARRLPPNVGTRIVITGRKQIYPPPNSENLPCDASHLAGDSDTGGAEEQMLKLIKEKLPRIDFPVRVGSTGYIIWPNDNVLPTYGYTLDEIGRTVGIVDEIRFFQRYTENCMLVGDMGREEMRHFATFTQDEKDILLNILNDIVGITEGNCVKSAKT</sequence>
<evidence type="ECO:0000313" key="2">
    <source>
        <dbReference type="EMBL" id="QBK85713.1"/>
    </source>
</evidence>